<name>A0A346B1D7_9FIRM</name>
<protein>
    <recommendedName>
        <fullName evidence="2">acetyl-CoA C-acetyltransferase</fullName>
        <ecNumber evidence="2">2.3.1.9</ecNumber>
    </recommendedName>
    <alternativeName>
        <fullName evidence="5">Acetoacetyl-CoA thiolase</fullName>
    </alternativeName>
</protein>
<dbReference type="Pfam" id="PF00108">
    <property type="entry name" value="Thiolase_N"/>
    <property type="match status" value="1"/>
</dbReference>
<feature type="domain" description="Thiolase N-terminal" evidence="7">
    <location>
        <begin position="4"/>
        <end position="246"/>
    </location>
</feature>
<dbReference type="InterPro" id="IPR016039">
    <property type="entry name" value="Thiolase-like"/>
</dbReference>
<dbReference type="PANTHER" id="PTHR18919:SF107">
    <property type="entry name" value="ACETYL-COA ACETYLTRANSFERASE, CYTOSOLIC"/>
    <property type="match status" value="1"/>
</dbReference>
<keyword evidence="3 6" id="KW-0808">Transferase</keyword>
<dbReference type="InterPro" id="IPR020616">
    <property type="entry name" value="Thiolase_N"/>
</dbReference>
<dbReference type="Pfam" id="PF02803">
    <property type="entry name" value="Thiolase_C"/>
    <property type="match status" value="1"/>
</dbReference>
<dbReference type="Gene3D" id="3.40.47.10">
    <property type="match status" value="1"/>
</dbReference>
<evidence type="ECO:0000256" key="4">
    <source>
        <dbReference type="ARBA" id="ARBA00023315"/>
    </source>
</evidence>
<dbReference type="InterPro" id="IPR020613">
    <property type="entry name" value="Thiolase_CS"/>
</dbReference>
<evidence type="ECO:0000256" key="1">
    <source>
        <dbReference type="ARBA" id="ARBA00010982"/>
    </source>
</evidence>
<evidence type="ECO:0000256" key="3">
    <source>
        <dbReference type="ARBA" id="ARBA00022679"/>
    </source>
</evidence>
<dbReference type="PIRSF" id="PIRSF000429">
    <property type="entry name" value="Ac-CoA_Ac_transf"/>
    <property type="match status" value="1"/>
</dbReference>
<evidence type="ECO:0000259" key="7">
    <source>
        <dbReference type="Pfam" id="PF00108"/>
    </source>
</evidence>
<keyword evidence="4 6" id="KW-0012">Acyltransferase</keyword>
<dbReference type="Proteomes" id="UP000254337">
    <property type="component" value="Chromosome"/>
</dbReference>
<gene>
    <name evidence="9" type="ORF">DKB62_10335</name>
</gene>
<dbReference type="OrthoDB" id="9764892at2"/>
<organism evidence="9 10">
    <name type="scientific">Megasphaera stantonii</name>
    <dbReference type="NCBI Taxonomy" id="2144175"/>
    <lineage>
        <taxon>Bacteria</taxon>
        <taxon>Bacillati</taxon>
        <taxon>Bacillota</taxon>
        <taxon>Negativicutes</taxon>
        <taxon>Veillonellales</taxon>
        <taxon>Veillonellaceae</taxon>
        <taxon>Megasphaera</taxon>
    </lineage>
</organism>
<comment type="similarity">
    <text evidence="1 6">Belongs to the thiolase-like superfamily. Thiolase family.</text>
</comment>
<dbReference type="SUPFAM" id="SSF53901">
    <property type="entry name" value="Thiolase-like"/>
    <property type="match status" value="2"/>
</dbReference>
<dbReference type="NCBIfam" id="TIGR01930">
    <property type="entry name" value="AcCoA-C-Actrans"/>
    <property type="match status" value="1"/>
</dbReference>
<proteinExistence type="inferred from homology"/>
<evidence type="ECO:0000256" key="5">
    <source>
        <dbReference type="ARBA" id="ARBA00030755"/>
    </source>
</evidence>
<evidence type="ECO:0000256" key="2">
    <source>
        <dbReference type="ARBA" id="ARBA00012705"/>
    </source>
</evidence>
<dbReference type="InterPro" id="IPR020617">
    <property type="entry name" value="Thiolase_C"/>
</dbReference>
<dbReference type="CDD" id="cd00751">
    <property type="entry name" value="thiolase"/>
    <property type="match status" value="1"/>
</dbReference>
<accession>A0A346B1D7</accession>
<keyword evidence="10" id="KW-1185">Reference proteome</keyword>
<evidence type="ECO:0000256" key="6">
    <source>
        <dbReference type="RuleBase" id="RU003557"/>
    </source>
</evidence>
<feature type="domain" description="Thiolase C-terminal" evidence="8">
    <location>
        <begin position="256"/>
        <end position="377"/>
    </location>
</feature>
<dbReference type="EC" id="2.3.1.9" evidence="2"/>
<sequence>MNDVYIIGGLRSYIGVYNGMYRHVPAEKLGAAVLQEVICAYGLVRIDEIIGGNSVGCGGNITRLAALEAGLDVSVPAVTVDMQCCSGLESIAIAAAKVASGQAECILAGGFDSASTQPRRSCHPNHPAYRGDGDWYMTAQFSPQVWSEDSMLRCAEYTAEQFHITREMLDAWVLRSHALAGEAVREGVFQPCIAPVWGGARDEGIRPAMRPQLLRRLKPVLPDGTVITAANACLTNDGAAFVIVCSPAYARRYGLQPAVKIRGVVSCGTDPLLSPVGAVQAAEAVLTRCGLRGEDIDIFEINEAFALIGELFARQFPRCVAAYNPFGGALAYGHPYGATGAVLLLHAIEGLRARDGALGCCSIAGAGGLGKAMIIERV</sequence>
<evidence type="ECO:0000259" key="8">
    <source>
        <dbReference type="Pfam" id="PF02803"/>
    </source>
</evidence>
<dbReference type="InterPro" id="IPR002155">
    <property type="entry name" value="Thiolase"/>
</dbReference>
<evidence type="ECO:0000313" key="9">
    <source>
        <dbReference type="EMBL" id="AXL21930.1"/>
    </source>
</evidence>
<dbReference type="RefSeq" id="WP_107196375.1">
    <property type="nucleotide sequence ID" value="NZ_CP029462.1"/>
</dbReference>
<dbReference type="EMBL" id="CP029462">
    <property type="protein sequence ID" value="AXL21930.1"/>
    <property type="molecule type" value="Genomic_DNA"/>
</dbReference>
<evidence type="ECO:0000313" key="10">
    <source>
        <dbReference type="Proteomes" id="UP000254337"/>
    </source>
</evidence>
<dbReference type="KEGG" id="meg:DKB62_10335"/>
<reference evidence="9 10" key="1">
    <citation type="submission" date="2018-05" db="EMBL/GenBank/DDBJ databases">
        <title>Complete genome sequence of Megasphaera sp. AJH120T, isolated from the ceca of a chicken.</title>
        <authorList>
            <person name="Maki J."/>
            <person name="Looft T."/>
        </authorList>
    </citation>
    <scope>NUCLEOTIDE SEQUENCE [LARGE SCALE GENOMIC DNA]</scope>
    <source>
        <strain evidence="9 10">AJH120</strain>
    </source>
</reference>
<dbReference type="PROSITE" id="PS00737">
    <property type="entry name" value="THIOLASE_2"/>
    <property type="match status" value="1"/>
</dbReference>
<dbReference type="GO" id="GO:0003985">
    <property type="term" value="F:acetyl-CoA C-acetyltransferase activity"/>
    <property type="evidence" value="ECO:0007669"/>
    <property type="project" value="UniProtKB-EC"/>
</dbReference>
<dbReference type="PANTHER" id="PTHR18919">
    <property type="entry name" value="ACETYL-COA C-ACYLTRANSFERASE"/>
    <property type="match status" value="1"/>
</dbReference>
<dbReference type="AlphaFoldDB" id="A0A346B1D7"/>